<dbReference type="SUPFAM" id="SSF89796">
    <property type="entry name" value="CoA-transferase family III (CaiB/BaiF)"/>
    <property type="match status" value="1"/>
</dbReference>
<dbReference type="GO" id="GO:0008410">
    <property type="term" value="F:CoA-transferase activity"/>
    <property type="evidence" value="ECO:0007669"/>
    <property type="project" value="TreeGrafter"/>
</dbReference>
<dbReference type="Gene3D" id="3.30.1540.10">
    <property type="entry name" value="formyl-coa transferase, domain 3"/>
    <property type="match status" value="1"/>
</dbReference>
<protein>
    <submittedName>
        <fullName evidence="2">CoA transferase</fullName>
    </submittedName>
</protein>
<dbReference type="RefSeq" id="WP_251911689.1">
    <property type="nucleotide sequence ID" value="NZ_JAMRXG010000004.1"/>
</dbReference>
<keyword evidence="1 2" id="KW-0808">Transferase</keyword>
<comment type="caution">
    <text evidence="2">The sequence shown here is derived from an EMBL/GenBank/DDBJ whole genome shotgun (WGS) entry which is preliminary data.</text>
</comment>
<evidence type="ECO:0000313" key="3">
    <source>
        <dbReference type="Proteomes" id="UP001139157"/>
    </source>
</evidence>
<dbReference type="AlphaFoldDB" id="A0A9X2E4R3"/>
<proteinExistence type="predicted"/>
<evidence type="ECO:0000313" key="2">
    <source>
        <dbReference type="EMBL" id="MCM6774209.1"/>
    </source>
</evidence>
<sequence>MPAADLDLAQNSAALNFGGAPTGPLAGVRIVDLSTVVMGPFATQLLGDLGADVIRIEPPYDNARYSPGDIGRTSGMAPLFLNVNRNKRSIALNLKSDDDRATLEELLETADVFVTNMRLQALTRLGLDYEQIHERFPTLIYAHAQGFHSASSRGARPAYDEVIQAVSGLVNLQERAHGTLQYLPTFVGDKVASLYLAIGVVAALYHRRATGTGQRIELPMADALISWTAVEHLAGTTYRPATAPAGNPLSLIGEHAAMRTKDGAIAAVAYTYHDIKRLLIGAGCDDLAADPRWDSTEIDTATFVAGLRAVFEHSATKTTAEWEAYLQANDIPYGVVVDIAELPDDPYVQERGLIVEAEHPTEGRIRMIANPLRFSETPVDIRRHAERPGQSTDEVLAGLRRAAAAHSN</sequence>
<dbReference type="InterPro" id="IPR050483">
    <property type="entry name" value="CoA-transferase_III_domain"/>
</dbReference>
<dbReference type="PANTHER" id="PTHR48207">
    <property type="entry name" value="SUCCINATE--HYDROXYMETHYLGLUTARATE COA-TRANSFERASE"/>
    <property type="match status" value="1"/>
</dbReference>
<dbReference type="EMBL" id="JAMRXG010000004">
    <property type="protein sequence ID" value="MCM6774209.1"/>
    <property type="molecule type" value="Genomic_DNA"/>
</dbReference>
<name>A0A9X2E4R3_9NOCA</name>
<dbReference type="Proteomes" id="UP001139157">
    <property type="component" value="Unassembled WGS sequence"/>
</dbReference>
<accession>A0A9X2E4R3</accession>
<reference evidence="2" key="1">
    <citation type="submission" date="2022-06" db="EMBL/GenBank/DDBJ databases">
        <title>Novel species in genus nocardia.</title>
        <authorList>
            <person name="Li F."/>
        </authorList>
    </citation>
    <scope>NUCLEOTIDE SEQUENCE</scope>
    <source>
        <strain evidence="2">CDC141</strain>
    </source>
</reference>
<evidence type="ECO:0000256" key="1">
    <source>
        <dbReference type="ARBA" id="ARBA00022679"/>
    </source>
</evidence>
<organism evidence="2 3">
    <name type="scientific">Nocardia pulmonis</name>
    <dbReference type="NCBI Taxonomy" id="2951408"/>
    <lineage>
        <taxon>Bacteria</taxon>
        <taxon>Bacillati</taxon>
        <taxon>Actinomycetota</taxon>
        <taxon>Actinomycetes</taxon>
        <taxon>Mycobacteriales</taxon>
        <taxon>Nocardiaceae</taxon>
        <taxon>Nocardia</taxon>
    </lineage>
</organism>
<dbReference type="Pfam" id="PF02515">
    <property type="entry name" value="CoA_transf_3"/>
    <property type="match status" value="1"/>
</dbReference>
<dbReference type="PANTHER" id="PTHR48207:SF4">
    <property type="entry name" value="BLL6097 PROTEIN"/>
    <property type="match status" value="1"/>
</dbReference>
<gene>
    <name evidence="2" type="ORF">NDR86_12065</name>
</gene>
<dbReference type="InterPro" id="IPR023606">
    <property type="entry name" value="CoA-Trfase_III_dom_1_sf"/>
</dbReference>
<dbReference type="InterPro" id="IPR003673">
    <property type="entry name" value="CoA-Trfase_fam_III"/>
</dbReference>
<keyword evidence="3" id="KW-1185">Reference proteome</keyword>
<dbReference type="InterPro" id="IPR044855">
    <property type="entry name" value="CoA-Trfase_III_dom3_sf"/>
</dbReference>
<dbReference type="Gene3D" id="3.40.50.10540">
    <property type="entry name" value="Crotonobetainyl-coa:carnitine coa-transferase, domain 1"/>
    <property type="match status" value="1"/>
</dbReference>